<evidence type="ECO:0000259" key="2">
    <source>
        <dbReference type="Pfam" id="PF08123"/>
    </source>
</evidence>
<sequence>MSHPTNEADHAAPAVRTPTKRSKSSVVNEDASSEHKSKSPRKSRHATASSTPVASTNIVTPSTTALVSIKPAKETSRARRSLNPAIAEETEPNDETQKKLPFGGNSKPIEVPSNVKRVYTIVNKHTGSIGGNSHGGAIYGELTVGSMQKMINLMMEHTDLGPSSRFIDVGCGLGKPNLHVAQMPGVEFSYGIEMEHTRWMLGIANMQQVLKQAKVDEAEGREEDVIGHACVLKHGDIRDAKFFDPFTHVYMFDIGFPPRLFHILADMFNNSSSQYLICYHGPRLMIDRYEFNVELLAQTSTSMHGSSEVHSGYIYKRTNSNKSKCKSKTFGEACDPLFAEAWKICRSGLDEVLKHTEDQVNEHIKATNQRVTRAAAKRASSTD</sequence>
<feature type="compositionally biased region" description="Polar residues" evidence="1">
    <location>
        <begin position="46"/>
        <end position="66"/>
    </location>
</feature>
<evidence type="ECO:0000256" key="1">
    <source>
        <dbReference type="SAM" id="MobiDB-lite"/>
    </source>
</evidence>
<name>A0ABD3PYG9_9STRA</name>
<dbReference type="InterPro" id="IPR025789">
    <property type="entry name" value="DOT1_dom"/>
</dbReference>
<gene>
    <name evidence="3" type="ORF">ACHAWO_002359</name>
</gene>
<accession>A0ABD3PYG9</accession>
<dbReference type="Gene3D" id="3.40.50.150">
    <property type="entry name" value="Vaccinia Virus protein VP39"/>
    <property type="match status" value="1"/>
</dbReference>
<comment type="caution">
    <text evidence="3">The sequence shown here is derived from an EMBL/GenBank/DDBJ whole genome shotgun (WGS) entry which is preliminary data.</text>
</comment>
<dbReference type="EMBL" id="JALLPJ020000421">
    <property type="protein sequence ID" value="KAL3792754.1"/>
    <property type="molecule type" value="Genomic_DNA"/>
</dbReference>
<proteinExistence type="predicted"/>
<evidence type="ECO:0000313" key="3">
    <source>
        <dbReference type="EMBL" id="KAL3792754.1"/>
    </source>
</evidence>
<feature type="region of interest" description="Disordered" evidence="1">
    <location>
        <begin position="1"/>
        <end position="109"/>
    </location>
</feature>
<keyword evidence="4" id="KW-1185">Reference proteome</keyword>
<reference evidence="3 4" key="1">
    <citation type="submission" date="2024-10" db="EMBL/GenBank/DDBJ databases">
        <title>Updated reference genomes for cyclostephanoid diatoms.</title>
        <authorList>
            <person name="Roberts W.R."/>
            <person name="Alverson A.J."/>
        </authorList>
    </citation>
    <scope>NUCLEOTIDE SEQUENCE [LARGE SCALE GENOMIC DNA]</scope>
    <source>
        <strain evidence="3 4">AJA010-31</strain>
    </source>
</reference>
<protein>
    <recommendedName>
        <fullName evidence="2">DOT1 domain-containing protein</fullName>
    </recommendedName>
</protein>
<dbReference type="Proteomes" id="UP001530400">
    <property type="component" value="Unassembled WGS sequence"/>
</dbReference>
<dbReference type="Pfam" id="PF08123">
    <property type="entry name" value="DOT1"/>
    <property type="match status" value="1"/>
</dbReference>
<feature type="domain" description="DOT1" evidence="2">
    <location>
        <begin position="137"/>
        <end position="207"/>
    </location>
</feature>
<dbReference type="SUPFAM" id="SSF53335">
    <property type="entry name" value="S-adenosyl-L-methionine-dependent methyltransferases"/>
    <property type="match status" value="1"/>
</dbReference>
<dbReference type="AlphaFoldDB" id="A0ABD3PYG9"/>
<organism evidence="3 4">
    <name type="scientific">Cyclotella atomus</name>
    <dbReference type="NCBI Taxonomy" id="382360"/>
    <lineage>
        <taxon>Eukaryota</taxon>
        <taxon>Sar</taxon>
        <taxon>Stramenopiles</taxon>
        <taxon>Ochrophyta</taxon>
        <taxon>Bacillariophyta</taxon>
        <taxon>Coscinodiscophyceae</taxon>
        <taxon>Thalassiosirophycidae</taxon>
        <taxon>Stephanodiscales</taxon>
        <taxon>Stephanodiscaceae</taxon>
        <taxon>Cyclotella</taxon>
    </lineage>
</organism>
<dbReference type="InterPro" id="IPR029063">
    <property type="entry name" value="SAM-dependent_MTases_sf"/>
</dbReference>
<evidence type="ECO:0000313" key="4">
    <source>
        <dbReference type="Proteomes" id="UP001530400"/>
    </source>
</evidence>
<feature type="compositionally biased region" description="Basic and acidic residues" evidence="1">
    <location>
        <begin position="1"/>
        <end position="10"/>
    </location>
</feature>